<dbReference type="InterPro" id="IPR043129">
    <property type="entry name" value="ATPase_NBD"/>
</dbReference>
<feature type="domain" description="Ppx/GppA phosphatase N-terminal" evidence="1">
    <location>
        <begin position="29"/>
        <end position="310"/>
    </location>
</feature>
<sequence length="317" mass="33739">MSSVVKKPALVAVIDIGSNSIKSLVAARAPDGQLVALKQRTLDARISAGISKDKPVLSEEGMTRGLGAIRELIEEVGQRRPAKIQLVATSAVRDASNGAAFRERVKKATKHDIRILSGDEEANLVGRGLTCDPALAELQNFYVFDLGGGSLECLAFQNRKIQQAVSLQLGCVRLTEKFIKDPAAPVPMETLAEIAAHVTATVKEAGINFNLPESVAIGTGGTVTTVRAILGAREQLRAEETSPAVGTDQLRELLTTLSALSLDQRKRVPGMPSARADVFPAALTTVVALAELGGFAGFIHSFYNLRWGLASEMLDQM</sequence>
<dbReference type="OrthoDB" id="9807195at2"/>
<dbReference type="RefSeq" id="WP_129047344.1">
    <property type="nucleotide sequence ID" value="NZ_SDHX01000001.1"/>
</dbReference>
<dbReference type="Proteomes" id="UP000290218">
    <property type="component" value="Unassembled WGS sequence"/>
</dbReference>
<dbReference type="PANTHER" id="PTHR30005:SF0">
    <property type="entry name" value="RETROGRADE REGULATION PROTEIN 2"/>
    <property type="match status" value="1"/>
</dbReference>
<dbReference type="PANTHER" id="PTHR30005">
    <property type="entry name" value="EXOPOLYPHOSPHATASE"/>
    <property type="match status" value="1"/>
</dbReference>
<protein>
    <submittedName>
        <fullName evidence="2">Phosphatase</fullName>
    </submittedName>
</protein>
<dbReference type="Gene3D" id="3.30.420.40">
    <property type="match status" value="1"/>
</dbReference>
<dbReference type="GO" id="GO:0016462">
    <property type="term" value="F:pyrophosphatase activity"/>
    <property type="evidence" value="ECO:0007669"/>
    <property type="project" value="TreeGrafter"/>
</dbReference>
<accession>A0A4Q1CA66</accession>
<gene>
    <name evidence="2" type="ORF">ESB00_08900</name>
</gene>
<comment type="caution">
    <text evidence="2">The sequence shown here is derived from an EMBL/GenBank/DDBJ whole genome shotgun (WGS) entry which is preliminary data.</text>
</comment>
<organism evidence="2 3">
    <name type="scientific">Oleiharenicola lentus</name>
    <dbReference type="NCBI Taxonomy" id="2508720"/>
    <lineage>
        <taxon>Bacteria</taxon>
        <taxon>Pseudomonadati</taxon>
        <taxon>Verrucomicrobiota</taxon>
        <taxon>Opitutia</taxon>
        <taxon>Opitutales</taxon>
        <taxon>Opitutaceae</taxon>
        <taxon>Oleiharenicola</taxon>
    </lineage>
</organism>
<proteinExistence type="predicted"/>
<dbReference type="CDD" id="cd24006">
    <property type="entry name" value="ASKHA_NBD_PPX_GppA"/>
    <property type="match status" value="1"/>
</dbReference>
<evidence type="ECO:0000313" key="3">
    <source>
        <dbReference type="Proteomes" id="UP000290218"/>
    </source>
</evidence>
<reference evidence="2 3" key="1">
    <citation type="submission" date="2019-01" db="EMBL/GenBank/DDBJ databases">
        <title>Lacunisphaera sp. strain TWA-58.</title>
        <authorList>
            <person name="Chen W.-M."/>
        </authorList>
    </citation>
    <scope>NUCLEOTIDE SEQUENCE [LARGE SCALE GENOMIC DNA]</scope>
    <source>
        <strain evidence="2 3">TWA-58</strain>
    </source>
</reference>
<dbReference type="AlphaFoldDB" id="A0A4Q1CA66"/>
<dbReference type="Pfam" id="PF02541">
    <property type="entry name" value="Ppx-GppA"/>
    <property type="match status" value="1"/>
</dbReference>
<evidence type="ECO:0000259" key="1">
    <source>
        <dbReference type="Pfam" id="PF02541"/>
    </source>
</evidence>
<keyword evidence="3" id="KW-1185">Reference proteome</keyword>
<evidence type="ECO:0000313" key="2">
    <source>
        <dbReference type="EMBL" id="RXK55977.1"/>
    </source>
</evidence>
<dbReference type="SUPFAM" id="SSF53067">
    <property type="entry name" value="Actin-like ATPase domain"/>
    <property type="match status" value="2"/>
</dbReference>
<name>A0A4Q1CA66_9BACT</name>
<dbReference type="InterPro" id="IPR050273">
    <property type="entry name" value="GppA/Ppx_hydrolase"/>
</dbReference>
<dbReference type="InterPro" id="IPR003695">
    <property type="entry name" value="Ppx_GppA_N"/>
</dbReference>
<dbReference type="EMBL" id="SDHX01000001">
    <property type="protein sequence ID" value="RXK55977.1"/>
    <property type="molecule type" value="Genomic_DNA"/>
</dbReference>
<dbReference type="Gene3D" id="3.30.420.150">
    <property type="entry name" value="Exopolyphosphatase. Domain 2"/>
    <property type="match status" value="1"/>
</dbReference>